<reference evidence="3" key="2">
    <citation type="submission" date="2013-04" db="EMBL/GenBank/DDBJ databases">
        <title>Genomic mechanisms accounting for the adaptation to parasitism in nematode-trapping fungi.</title>
        <authorList>
            <person name="Ahren D.G."/>
        </authorList>
    </citation>
    <scope>NUCLEOTIDE SEQUENCE [LARGE SCALE GENOMIC DNA]</scope>
    <source>
        <strain evidence="3">CBS 200.50</strain>
    </source>
</reference>
<dbReference type="Proteomes" id="UP000015100">
    <property type="component" value="Unassembled WGS sequence"/>
</dbReference>
<gene>
    <name evidence="2" type="ORF">H072_234</name>
</gene>
<protein>
    <submittedName>
        <fullName evidence="2">Uncharacterized protein</fullName>
    </submittedName>
</protein>
<dbReference type="HOGENOM" id="CLU_758677_0_0_1"/>
<evidence type="ECO:0000256" key="1">
    <source>
        <dbReference type="SAM" id="MobiDB-lite"/>
    </source>
</evidence>
<keyword evidence="3" id="KW-1185">Reference proteome</keyword>
<organism evidence="2 3">
    <name type="scientific">Dactylellina haptotyla (strain CBS 200.50)</name>
    <name type="common">Nematode-trapping fungus</name>
    <name type="synonym">Monacrosporium haptotylum</name>
    <dbReference type="NCBI Taxonomy" id="1284197"/>
    <lineage>
        <taxon>Eukaryota</taxon>
        <taxon>Fungi</taxon>
        <taxon>Dikarya</taxon>
        <taxon>Ascomycota</taxon>
        <taxon>Pezizomycotina</taxon>
        <taxon>Orbiliomycetes</taxon>
        <taxon>Orbiliales</taxon>
        <taxon>Orbiliaceae</taxon>
        <taxon>Dactylellina</taxon>
    </lineage>
</organism>
<reference evidence="2 3" key="1">
    <citation type="journal article" date="2013" name="PLoS Genet.">
        <title>Genomic mechanisms accounting for the adaptation to parasitism in nematode-trapping fungi.</title>
        <authorList>
            <person name="Meerupati T."/>
            <person name="Andersson K.M."/>
            <person name="Friman E."/>
            <person name="Kumar D."/>
            <person name="Tunlid A."/>
            <person name="Ahren D."/>
        </authorList>
    </citation>
    <scope>NUCLEOTIDE SEQUENCE [LARGE SCALE GENOMIC DNA]</scope>
    <source>
        <strain evidence="2 3">CBS 200.50</strain>
    </source>
</reference>
<feature type="region of interest" description="Disordered" evidence="1">
    <location>
        <begin position="308"/>
        <end position="327"/>
    </location>
</feature>
<dbReference type="EMBL" id="AQGS01000003">
    <property type="protein sequence ID" value="EPS45838.1"/>
    <property type="molecule type" value="Genomic_DNA"/>
</dbReference>
<dbReference type="OrthoDB" id="5329990at2759"/>
<proteinExistence type="predicted"/>
<evidence type="ECO:0000313" key="2">
    <source>
        <dbReference type="EMBL" id="EPS45838.1"/>
    </source>
</evidence>
<sequence length="365" mass="41165">MYSNSREKREMLRNSNRAHPNGQRVGITIPIISNRVHWFENVENLKGLLDGVVSRNPILEPKRISILIDGKRGMLYDPIPPGSILQAQYFFHQIGALGSQRKVEPVKESAEVPRLHAKHNLSSKPPVPIANLPSMEHTTPADLLLKMIDGKQTVLSQDNQAVPEVERLEDQENKGYQNESFMIRFNIEMVCGKGPVDVKAMPDSIIRGYYSYIRKILLQRQLIHPMDRLHFEWPQVQNNPTWSDTVSDVIEDTPAGINTFIVNVTKTAFNPSDPVTDIVNSVANGKSKSFTDLTKKKFTVYNPPDVGATSSRTGVSTQTETKSIQETPSPYVLPLRQPTVKSEKEKKTVVSNWESEDLIDFNIIL</sequence>
<dbReference type="AlphaFoldDB" id="S8C2D4"/>
<evidence type="ECO:0000313" key="3">
    <source>
        <dbReference type="Proteomes" id="UP000015100"/>
    </source>
</evidence>
<name>S8C2D4_DACHA</name>
<comment type="caution">
    <text evidence="2">The sequence shown here is derived from an EMBL/GenBank/DDBJ whole genome shotgun (WGS) entry which is preliminary data.</text>
</comment>
<accession>S8C2D4</accession>